<evidence type="ECO:0000256" key="7">
    <source>
        <dbReference type="ARBA" id="ARBA00023306"/>
    </source>
</evidence>
<keyword evidence="2 9" id="KW-0132">Cell division</keyword>
<keyword evidence="7 9" id="KW-0131">Cell cycle</keyword>
<evidence type="ECO:0000256" key="5">
    <source>
        <dbReference type="ARBA" id="ARBA00022960"/>
    </source>
</evidence>
<dbReference type="InterPro" id="IPR005757">
    <property type="entry name" value="Mpl"/>
</dbReference>
<dbReference type="SUPFAM" id="SSF51984">
    <property type="entry name" value="MurCD N-terminal domain"/>
    <property type="match status" value="1"/>
</dbReference>
<evidence type="ECO:0000259" key="10">
    <source>
        <dbReference type="Pfam" id="PF01225"/>
    </source>
</evidence>
<dbReference type="Gene3D" id="3.40.50.720">
    <property type="entry name" value="NAD(P)-binding Rossmann-like Domain"/>
    <property type="match status" value="1"/>
</dbReference>
<dbReference type="GO" id="GO:0009254">
    <property type="term" value="P:peptidoglycan turnover"/>
    <property type="evidence" value="ECO:0007669"/>
    <property type="project" value="UniProtKB-UniRule"/>
</dbReference>
<evidence type="ECO:0000256" key="8">
    <source>
        <dbReference type="ARBA" id="ARBA00023316"/>
    </source>
</evidence>
<keyword evidence="14" id="KW-1185">Reference proteome</keyword>
<evidence type="ECO:0000256" key="9">
    <source>
        <dbReference type="HAMAP-Rule" id="MF_02020"/>
    </source>
</evidence>
<dbReference type="EC" id="6.3.2.45" evidence="9"/>
<dbReference type="UniPathway" id="UPA00544"/>
<dbReference type="InterPro" id="IPR004101">
    <property type="entry name" value="Mur_ligase_C"/>
</dbReference>
<dbReference type="eggNOG" id="COG0773">
    <property type="taxonomic scope" value="Bacteria"/>
</dbReference>
<dbReference type="GO" id="GO:0008360">
    <property type="term" value="P:regulation of cell shape"/>
    <property type="evidence" value="ECO:0007669"/>
    <property type="project" value="UniProtKB-KW"/>
</dbReference>
<keyword evidence="3 9" id="KW-0547">Nucleotide-binding</keyword>
<name>F3L321_9GAMM</name>
<evidence type="ECO:0000256" key="6">
    <source>
        <dbReference type="ARBA" id="ARBA00022984"/>
    </source>
</evidence>
<dbReference type="PANTHER" id="PTHR43445:SF5">
    <property type="entry name" value="UDP-N-ACETYLMURAMATE--L-ALANYL-GAMMA-D-GLUTAMYL-MESO-2,6-DIAMINOHEPTANDIOATE LIGASE"/>
    <property type="match status" value="1"/>
</dbReference>
<dbReference type="Gene3D" id="3.90.190.20">
    <property type="entry name" value="Mur ligase, C-terminal domain"/>
    <property type="match status" value="1"/>
</dbReference>
<evidence type="ECO:0000313" key="13">
    <source>
        <dbReference type="EMBL" id="EGG29261.1"/>
    </source>
</evidence>
<feature type="domain" description="Mur ligase central" evidence="12">
    <location>
        <begin position="110"/>
        <end position="294"/>
    </location>
</feature>
<comment type="pathway">
    <text evidence="9">Cell wall biogenesis; peptidoglycan recycling.</text>
</comment>
<dbReference type="PANTHER" id="PTHR43445">
    <property type="entry name" value="UDP-N-ACETYLMURAMATE--L-ALANINE LIGASE-RELATED"/>
    <property type="match status" value="1"/>
</dbReference>
<evidence type="ECO:0000259" key="11">
    <source>
        <dbReference type="Pfam" id="PF02875"/>
    </source>
</evidence>
<comment type="function">
    <text evidence="9">Reutilizes the intact tripeptide L-alanyl-gamma-D-glutamyl-meso-diaminopimelate by linking it to UDP-N-acetylmuramate.</text>
</comment>
<accession>F3L321</accession>
<dbReference type="InterPro" id="IPR000713">
    <property type="entry name" value="Mur_ligase_N"/>
</dbReference>
<dbReference type="GO" id="GO:0051301">
    <property type="term" value="P:cell division"/>
    <property type="evidence" value="ECO:0007669"/>
    <property type="project" value="UniProtKB-KW"/>
</dbReference>
<comment type="catalytic activity">
    <reaction evidence="9">
        <text>UDP-N-acetyl-alpha-D-muramate + L-alanyl-gamma-D-glutamyl-meso-2,6-diaminopimelate + ATP = UDP-N-acetyl-alpha-D-muramoyl-L-alanyl-gamma-D-glutamyl-meso-2,6-diaminopimelate + ADP + phosphate + H(+)</text>
        <dbReference type="Rhea" id="RHEA:29563"/>
        <dbReference type="ChEBI" id="CHEBI:15378"/>
        <dbReference type="ChEBI" id="CHEBI:30616"/>
        <dbReference type="ChEBI" id="CHEBI:43474"/>
        <dbReference type="ChEBI" id="CHEBI:61401"/>
        <dbReference type="ChEBI" id="CHEBI:70757"/>
        <dbReference type="ChEBI" id="CHEBI:83905"/>
        <dbReference type="ChEBI" id="CHEBI:456216"/>
        <dbReference type="EC" id="6.3.2.45"/>
    </reaction>
</comment>
<evidence type="ECO:0000259" key="12">
    <source>
        <dbReference type="Pfam" id="PF08245"/>
    </source>
</evidence>
<keyword evidence="8 9" id="KW-0961">Cell wall biogenesis/degradation</keyword>
<proteinExistence type="inferred from homology"/>
<keyword evidence="6 9" id="KW-0573">Peptidoglycan synthesis</keyword>
<feature type="domain" description="Mur ligase N-terminal catalytic" evidence="10">
    <location>
        <begin position="4"/>
        <end position="101"/>
    </location>
</feature>
<reference evidence="13 14" key="1">
    <citation type="journal article" date="2011" name="J. Bacteriol.">
        <title>Genome sequence of strain IMCC3088, a proteorhodopsin-containing marine bacterium belonging to the OM60/NOR5 clade.</title>
        <authorList>
            <person name="Jang Y."/>
            <person name="Oh H.M."/>
            <person name="Kang I."/>
            <person name="Lee K."/>
            <person name="Yang S.J."/>
            <person name="Cho J.C."/>
        </authorList>
    </citation>
    <scope>NUCLEOTIDE SEQUENCE [LARGE SCALE GENOMIC DNA]</scope>
    <source>
        <strain evidence="13 14">IMCC3088</strain>
    </source>
</reference>
<dbReference type="GO" id="GO:0071555">
    <property type="term" value="P:cell wall organization"/>
    <property type="evidence" value="ECO:0007669"/>
    <property type="project" value="UniProtKB-KW"/>
</dbReference>
<evidence type="ECO:0000256" key="3">
    <source>
        <dbReference type="ARBA" id="ARBA00022741"/>
    </source>
</evidence>
<feature type="domain" description="Mur ligase C-terminal" evidence="11">
    <location>
        <begin position="316"/>
        <end position="434"/>
    </location>
</feature>
<protein>
    <recommendedName>
        <fullName evidence="9">UDP-N-acetylmuramate--L-alanyl-gamma-D-glutamyl-meso-2,6-diaminoheptandioate ligase</fullName>
        <ecNumber evidence="9">6.3.2.45</ecNumber>
    </recommendedName>
    <alternativeName>
        <fullName evidence="9">Murein peptide ligase</fullName>
    </alternativeName>
    <alternativeName>
        <fullName evidence="9">UDP-N-acetylmuramate:L-alanyl-gamma-D-glutamyl-meso-diaminopimelate ligase</fullName>
    </alternativeName>
</protein>
<dbReference type="GO" id="GO:0009252">
    <property type="term" value="P:peptidoglycan biosynthetic process"/>
    <property type="evidence" value="ECO:0007669"/>
    <property type="project" value="UniProtKB-UniRule"/>
</dbReference>
<dbReference type="GO" id="GO:0005524">
    <property type="term" value="F:ATP binding"/>
    <property type="evidence" value="ECO:0007669"/>
    <property type="project" value="UniProtKB-UniRule"/>
</dbReference>
<dbReference type="STRING" id="2518989.IMCC3088_1945"/>
<sequence length="452" mass="49720">MSKHIHILGICGTFMGGLALIARQMGYRVSGSDANVYPPMSTQLEASGIELHEGYDETILDLKPDLVIVGNAMSRGVPVVEALLNSNIPYTSGPQWLGENLLRDRWVLAVSGTHGKTTTSSLLAWMLEEAGLQPGFLIGGVTANFGVSARLGQDPFFVIEADEYDTAFFDKRSKFLHYHPRTLILNNLEFDHADIFDSLEDIQRQFHHLLRVVPSLGQVIYPVGVAAIDDVLARGLWAQSETFGADASAQWQYQWRNQGRGDFRITQGNNEWEGSTPLSGDYNLSNALAAIIAARHVGVSPEHSIAALATFKNTKRRQELIAEVGGIQVIDDFAHHPTAIRLTLEGLKASHHNSRLVLIIEPRSNTMRMGVHANALADATRPADQCYWLRAKNMGFDLTSDLVGGQVFDDVDQLVAKLVPELAPTDVVVCMSNGDFQGFKDKLVQALKDTYE</sequence>
<dbReference type="HAMAP" id="MF_02020">
    <property type="entry name" value="Mpl"/>
    <property type="match status" value="1"/>
</dbReference>
<dbReference type="GO" id="GO:0106418">
    <property type="term" value="F:UDP-N-acetylmuramate-L-alanyl-gamma-D-glutamyl-meso-2,6-diaminoheptanedioate ligase activity"/>
    <property type="evidence" value="ECO:0007669"/>
    <property type="project" value="UniProtKB-EC"/>
</dbReference>
<evidence type="ECO:0000256" key="2">
    <source>
        <dbReference type="ARBA" id="ARBA00022618"/>
    </source>
</evidence>
<dbReference type="EMBL" id="AEIG01000058">
    <property type="protein sequence ID" value="EGG29261.1"/>
    <property type="molecule type" value="Genomic_DNA"/>
</dbReference>
<dbReference type="RefSeq" id="WP_009576185.1">
    <property type="nucleotide sequence ID" value="NZ_AEIG01000058.1"/>
</dbReference>
<evidence type="ECO:0000256" key="4">
    <source>
        <dbReference type="ARBA" id="ARBA00022840"/>
    </source>
</evidence>
<dbReference type="Gene3D" id="3.40.1190.10">
    <property type="entry name" value="Mur-like, catalytic domain"/>
    <property type="match status" value="1"/>
</dbReference>
<dbReference type="InterPro" id="IPR050061">
    <property type="entry name" value="MurCDEF_pg_biosynth"/>
</dbReference>
<comment type="cofactor">
    <cofactor evidence="9">
        <name>Mg(2+)</name>
        <dbReference type="ChEBI" id="CHEBI:18420"/>
    </cofactor>
</comment>
<organism evidence="13 14">
    <name type="scientific">Aequoribacter fuscus</name>
    <dbReference type="NCBI Taxonomy" id="2518989"/>
    <lineage>
        <taxon>Bacteria</taxon>
        <taxon>Pseudomonadati</taxon>
        <taxon>Pseudomonadota</taxon>
        <taxon>Gammaproteobacteria</taxon>
        <taxon>Cellvibrionales</taxon>
        <taxon>Halieaceae</taxon>
        <taxon>Aequoribacter</taxon>
    </lineage>
</organism>
<evidence type="ECO:0000256" key="1">
    <source>
        <dbReference type="ARBA" id="ARBA00022598"/>
    </source>
</evidence>
<dbReference type="Pfam" id="PF02875">
    <property type="entry name" value="Mur_ligase_C"/>
    <property type="match status" value="1"/>
</dbReference>
<dbReference type="InterPro" id="IPR036565">
    <property type="entry name" value="Mur-like_cat_sf"/>
</dbReference>
<gene>
    <name evidence="9" type="primary">mpl</name>
    <name evidence="13" type="ORF">IMCC3088_1945</name>
</gene>
<keyword evidence="4 9" id="KW-0067">ATP-binding</keyword>
<keyword evidence="5 9" id="KW-0133">Cell shape</keyword>
<dbReference type="Pfam" id="PF08245">
    <property type="entry name" value="Mur_ligase_M"/>
    <property type="match status" value="1"/>
</dbReference>
<dbReference type="InterPro" id="IPR036615">
    <property type="entry name" value="Mur_ligase_C_dom_sf"/>
</dbReference>
<comment type="caution">
    <text evidence="13">The sequence shown here is derived from an EMBL/GenBank/DDBJ whole genome shotgun (WGS) entry which is preliminary data.</text>
</comment>
<keyword evidence="9" id="KW-0460">Magnesium</keyword>
<dbReference type="Proteomes" id="UP000005615">
    <property type="component" value="Unassembled WGS sequence"/>
</dbReference>
<evidence type="ECO:0000313" key="14">
    <source>
        <dbReference type="Proteomes" id="UP000005615"/>
    </source>
</evidence>
<dbReference type="InterPro" id="IPR013221">
    <property type="entry name" value="Mur_ligase_cen"/>
</dbReference>
<dbReference type="NCBIfam" id="TIGR01081">
    <property type="entry name" value="mpl"/>
    <property type="match status" value="1"/>
</dbReference>
<comment type="similarity">
    <text evidence="9">Belongs to the MurCDEF family. Mpl subfamily.</text>
</comment>
<dbReference type="SUPFAM" id="SSF53244">
    <property type="entry name" value="MurD-like peptide ligases, peptide-binding domain"/>
    <property type="match status" value="1"/>
</dbReference>
<dbReference type="AlphaFoldDB" id="F3L321"/>
<feature type="binding site" evidence="9">
    <location>
        <begin position="112"/>
        <end position="118"/>
    </location>
    <ligand>
        <name>ATP</name>
        <dbReference type="ChEBI" id="CHEBI:30616"/>
    </ligand>
</feature>
<dbReference type="SUPFAM" id="SSF53623">
    <property type="entry name" value="MurD-like peptide ligases, catalytic domain"/>
    <property type="match status" value="1"/>
</dbReference>
<keyword evidence="1 9" id="KW-0436">Ligase</keyword>
<dbReference type="Pfam" id="PF01225">
    <property type="entry name" value="Mur_ligase"/>
    <property type="match status" value="1"/>
</dbReference>